<protein>
    <recommendedName>
        <fullName evidence="11">Fringe-like glycosyltransferase domain-containing protein</fullName>
    </recommendedName>
</protein>
<evidence type="ECO:0000256" key="4">
    <source>
        <dbReference type="ARBA" id="ARBA00022679"/>
    </source>
</evidence>
<dbReference type="GO" id="GO:0016020">
    <property type="term" value="C:membrane"/>
    <property type="evidence" value="ECO:0007669"/>
    <property type="project" value="UniProtKB-SubCell"/>
</dbReference>
<feature type="domain" description="Fringe-like glycosyltransferase" evidence="11">
    <location>
        <begin position="88"/>
        <end position="332"/>
    </location>
</feature>
<evidence type="ECO:0000256" key="10">
    <source>
        <dbReference type="SAM" id="Phobius"/>
    </source>
</evidence>
<evidence type="ECO:0000313" key="13">
    <source>
        <dbReference type="EMBL" id="CAF1240949.1"/>
    </source>
</evidence>
<name>A0A814LHQ9_9BILA</name>
<evidence type="ECO:0000313" key="12">
    <source>
        <dbReference type="EMBL" id="CAF1064878.1"/>
    </source>
</evidence>
<organism evidence="12 14">
    <name type="scientific">Rotaria sordida</name>
    <dbReference type="NCBI Taxonomy" id="392033"/>
    <lineage>
        <taxon>Eukaryota</taxon>
        <taxon>Metazoa</taxon>
        <taxon>Spiralia</taxon>
        <taxon>Gnathifera</taxon>
        <taxon>Rotifera</taxon>
        <taxon>Eurotatoria</taxon>
        <taxon>Bdelloidea</taxon>
        <taxon>Philodinida</taxon>
        <taxon>Philodinidae</taxon>
        <taxon>Rotaria</taxon>
    </lineage>
</organism>
<evidence type="ECO:0000256" key="1">
    <source>
        <dbReference type="ARBA" id="ARBA00004606"/>
    </source>
</evidence>
<keyword evidence="7 10" id="KW-1133">Transmembrane helix</keyword>
<comment type="caution">
    <text evidence="12">The sequence shown here is derived from an EMBL/GenBank/DDBJ whole genome shotgun (WGS) entry which is preliminary data.</text>
</comment>
<gene>
    <name evidence="13" type="ORF">JXQ802_LOCUS26456</name>
    <name evidence="12" type="ORF">PYM288_LOCUS17847</name>
</gene>
<dbReference type="GO" id="GO:0012505">
    <property type="term" value="C:endomembrane system"/>
    <property type="evidence" value="ECO:0007669"/>
    <property type="project" value="UniProtKB-SubCell"/>
</dbReference>
<dbReference type="Proteomes" id="UP000663854">
    <property type="component" value="Unassembled WGS sequence"/>
</dbReference>
<dbReference type="EMBL" id="CAJNOH010000518">
    <property type="protein sequence ID" value="CAF1064878.1"/>
    <property type="molecule type" value="Genomic_DNA"/>
</dbReference>
<dbReference type="Pfam" id="PF02434">
    <property type="entry name" value="Fringe"/>
    <property type="match status" value="1"/>
</dbReference>
<evidence type="ECO:0000256" key="8">
    <source>
        <dbReference type="ARBA" id="ARBA00023136"/>
    </source>
</evidence>
<evidence type="ECO:0000256" key="9">
    <source>
        <dbReference type="ARBA" id="ARBA00037847"/>
    </source>
</evidence>
<accession>A0A814LHQ9</accession>
<evidence type="ECO:0000256" key="6">
    <source>
        <dbReference type="ARBA" id="ARBA00022968"/>
    </source>
</evidence>
<keyword evidence="3" id="KW-0328">Glycosyltransferase</keyword>
<keyword evidence="6" id="KW-0735">Signal-anchor</keyword>
<evidence type="ECO:0000259" key="11">
    <source>
        <dbReference type="Pfam" id="PF02434"/>
    </source>
</evidence>
<evidence type="ECO:0000313" key="14">
    <source>
        <dbReference type="Proteomes" id="UP000663854"/>
    </source>
</evidence>
<dbReference type="GO" id="GO:0016757">
    <property type="term" value="F:glycosyltransferase activity"/>
    <property type="evidence" value="ECO:0007669"/>
    <property type="project" value="UniProtKB-KW"/>
</dbReference>
<evidence type="ECO:0000256" key="7">
    <source>
        <dbReference type="ARBA" id="ARBA00022989"/>
    </source>
</evidence>
<comment type="similarity">
    <text evidence="2">Belongs to the glycosyltransferase 31 family.</text>
</comment>
<reference evidence="12" key="1">
    <citation type="submission" date="2021-02" db="EMBL/GenBank/DDBJ databases">
        <authorList>
            <person name="Nowell W R."/>
        </authorList>
    </citation>
    <scope>NUCLEOTIDE SEQUENCE</scope>
</reference>
<sequence length="361" mass="43019">MLLSYTYTLWHQLRLLKSFAISGKVRKYPCYKCDGGVRRRCQGMRFFNRYSFQTCLIILLLFLILVYYYNYSCLAVVHPKLSPQSTVRIMYVVRTVSKYYSTRLIYLLQTWIPLVQEHVFFVSDILLPNITQTHIIPTEKTCGLSSHSVRSLCCQTIHDFILYRRHASNYDWLCHIDDDQYVHVDNLRKYLSTLDFHRPYYIGRNSWSTTFKRTKNPYPYHFWFATLGAGVCLSKGILHLLDFHTQTASQFINGCIREYYPDDIYLGFLISNHLNVSLTKNLRFHSHLERSLFDDKHSFIKTFHQQITFGFGLPHVVPRFLPYLFPKNIDPFRMRTLHCLLYTQLEDCQIRIQKYLLNMAE</sequence>
<evidence type="ECO:0000256" key="2">
    <source>
        <dbReference type="ARBA" id="ARBA00008661"/>
    </source>
</evidence>
<evidence type="ECO:0000256" key="5">
    <source>
        <dbReference type="ARBA" id="ARBA00022692"/>
    </source>
</evidence>
<dbReference type="AlphaFoldDB" id="A0A814LHQ9"/>
<keyword evidence="4" id="KW-0808">Transferase</keyword>
<dbReference type="PANTHER" id="PTHR10811">
    <property type="entry name" value="FRINGE-RELATED"/>
    <property type="match status" value="1"/>
</dbReference>
<evidence type="ECO:0000256" key="3">
    <source>
        <dbReference type="ARBA" id="ARBA00022676"/>
    </source>
</evidence>
<proteinExistence type="inferred from homology"/>
<keyword evidence="15" id="KW-1185">Reference proteome</keyword>
<feature type="transmembrane region" description="Helical" evidence="10">
    <location>
        <begin position="50"/>
        <end position="69"/>
    </location>
</feature>
<comment type="subcellular location">
    <subcellularLocation>
        <location evidence="9">Endomembrane system</location>
        <topology evidence="9">Single-pass membrane protein</topology>
    </subcellularLocation>
    <subcellularLocation>
        <location evidence="1">Membrane</location>
        <topology evidence="1">Single-pass type II membrane protein</topology>
    </subcellularLocation>
</comment>
<keyword evidence="8 10" id="KW-0472">Membrane</keyword>
<evidence type="ECO:0000313" key="15">
    <source>
        <dbReference type="Proteomes" id="UP000663870"/>
    </source>
</evidence>
<keyword evidence="5 10" id="KW-0812">Transmembrane</keyword>
<dbReference type="Gene3D" id="3.90.550.50">
    <property type="match status" value="1"/>
</dbReference>
<dbReference type="EMBL" id="CAJNOL010000926">
    <property type="protein sequence ID" value="CAF1240949.1"/>
    <property type="molecule type" value="Genomic_DNA"/>
</dbReference>
<dbReference type="InterPro" id="IPR003378">
    <property type="entry name" value="Fringe-like_glycosylTrfase"/>
</dbReference>
<dbReference type="Proteomes" id="UP000663870">
    <property type="component" value="Unassembled WGS sequence"/>
</dbReference>